<dbReference type="Gene3D" id="3.40.50.1980">
    <property type="entry name" value="Nitrogenase molybdenum iron protein domain"/>
    <property type="match status" value="2"/>
</dbReference>
<evidence type="ECO:0000259" key="2">
    <source>
        <dbReference type="Pfam" id="PF00148"/>
    </source>
</evidence>
<evidence type="ECO:0000313" key="4">
    <source>
        <dbReference type="Proteomes" id="UP000570823"/>
    </source>
</evidence>
<dbReference type="SUPFAM" id="SSF53807">
    <property type="entry name" value="Helical backbone' metal receptor"/>
    <property type="match status" value="1"/>
</dbReference>
<dbReference type="PANTHER" id="PTHR42956">
    <property type="entry name" value="NITROGENASE IRON-MOLYBDENUM COFACTOR BIOSYNTHESIS PROTEIN NIFE"/>
    <property type="match status" value="1"/>
</dbReference>
<dbReference type="Pfam" id="PF00148">
    <property type="entry name" value="Oxidored_nitro"/>
    <property type="match status" value="1"/>
</dbReference>
<comment type="caution">
    <text evidence="3">The sequence shown here is derived from an EMBL/GenBank/DDBJ whole genome shotgun (WGS) entry which is preliminary data.</text>
</comment>
<dbReference type="RefSeq" id="WP_176789186.1">
    <property type="nucleotide sequence ID" value="NZ_JABXWR010000001.1"/>
</dbReference>
<keyword evidence="1" id="KW-0535">Nitrogen fixation</keyword>
<accession>A0A7K4HQQ7</accession>
<dbReference type="InterPro" id="IPR000318">
    <property type="entry name" value="Nase_comp1_CS"/>
</dbReference>
<name>A0A7K4HQQ7_9EURY</name>
<proteinExistence type="predicted"/>
<keyword evidence="4" id="KW-1185">Reference proteome</keyword>
<feature type="domain" description="Nitrogenase/oxidoreductase component 1" evidence="2">
    <location>
        <begin position="16"/>
        <end position="279"/>
    </location>
</feature>
<evidence type="ECO:0000256" key="1">
    <source>
        <dbReference type="ARBA" id="ARBA00023231"/>
    </source>
</evidence>
<reference evidence="3 4" key="1">
    <citation type="submission" date="2020-06" db="EMBL/GenBank/DDBJ databases">
        <title>Methanofollis fontis sp. nov., a methanogen isolated from marine sediments near a cold seep at Four-Way Closure Ridge offshore southwestern Taiwan.</title>
        <authorList>
            <person name="Chen S.-C."/>
            <person name="Teng N.-H."/>
            <person name="Lin Y.-S."/>
            <person name="Lai M.-C."/>
            <person name="Chen H.-H."/>
            <person name="Wang C.-C."/>
        </authorList>
    </citation>
    <scope>NUCLEOTIDE SEQUENCE [LARGE SCALE GENOMIC DNA]</scope>
    <source>
        <strain evidence="3 4">DSM 2702</strain>
    </source>
</reference>
<protein>
    <submittedName>
        <fullName evidence="3">Oxidoreductase</fullName>
    </submittedName>
</protein>
<sequence length="347" mass="36770">MNSKNSPAGSLRYEGCTLTGALSVTTQVRDAVTVVHGPTGCTHHNFSLLHAIAAEQDDCALPPLVSTNLAESEIIFGGEEALARTLQRVADDGPAAIFVLSTCITETIGDDICSVCARDFGLPVIPVPTAGFLGGAFSDGLNAALNTLAALAGSEGVEEQTVTVIGEKNLEFEVEENFAEVERLLGLLGLRVGVRFVRKMRFADFERLGSGSLTVLREPALRPVGEALKRRFGTPYIDSFPIGLEGGISFLEEAAAIMGLDAGPSVEAERRHQADMLSSFADMRGTAVSPDPLTLGSLEYAPVRRVMAALDLKADSGGASLSLPYSPPVGTAGIRRLLHRWRRRAHA</sequence>
<dbReference type="PROSITE" id="PS00090">
    <property type="entry name" value="NITROGENASE_1_2"/>
    <property type="match status" value="1"/>
</dbReference>
<dbReference type="InterPro" id="IPR000510">
    <property type="entry name" value="Nase/OxRdtase_comp1"/>
</dbReference>
<dbReference type="InterPro" id="IPR049939">
    <property type="entry name" value="NifE-like"/>
</dbReference>
<organism evidence="3 4">
    <name type="scientific">Methanofollis tationis</name>
    <dbReference type="NCBI Taxonomy" id="81417"/>
    <lineage>
        <taxon>Archaea</taxon>
        <taxon>Methanobacteriati</taxon>
        <taxon>Methanobacteriota</taxon>
        <taxon>Stenosarchaea group</taxon>
        <taxon>Methanomicrobia</taxon>
        <taxon>Methanomicrobiales</taxon>
        <taxon>Methanomicrobiaceae</taxon>
        <taxon>Methanofollis</taxon>
    </lineage>
</organism>
<evidence type="ECO:0000313" key="3">
    <source>
        <dbReference type="EMBL" id="NVO67614.1"/>
    </source>
</evidence>
<dbReference type="GO" id="GO:0016163">
    <property type="term" value="F:nitrogenase activity"/>
    <property type="evidence" value="ECO:0007669"/>
    <property type="project" value="InterPro"/>
</dbReference>
<dbReference type="OrthoDB" id="61861at2157"/>
<gene>
    <name evidence="3" type="ORF">HWN36_09910</name>
</gene>
<dbReference type="PANTHER" id="PTHR42956:SF1">
    <property type="entry name" value="NITROGENASE IRON-MOLYBDENUM COFACTOR BIOSYNTHESIS PROTEIN NIFE"/>
    <property type="match status" value="1"/>
</dbReference>
<dbReference type="EMBL" id="JABXWR010000001">
    <property type="protein sequence ID" value="NVO67614.1"/>
    <property type="molecule type" value="Genomic_DNA"/>
</dbReference>
<dbReference type="Proteomes" id="UP000570823">
    <property type="component" value="Unassembled WGS sequence"/>
</dbReference>
<dbReference type="AlphaFoldDB" id="A0A7K4HQQ7"/>